<name>A0ABV4P6N7_9GAMM</name>
<sequence length="308" mass="33634">MGLASFLKTPALLIIMKDLLFWFRYLLVGSFVLLIAVSVQASSFYVDSISGHQVKIAWNLDKSPSRIVIRRNGTTIFDSGWFPSGKTGWRTDNVPSGGGYTYSFSADGCLEWSRNFCIEPDPIFYDTTVARVIPGAPSTISFSGREDGSRDTNGVFSINWGAASTPPNIDGYQWCQEKDGQWQSESSCPKVGKSTLSRNIGAVPLDNGSYRYRVRSYATGDSFTEYSGWRTSSTTIVSKPPSSVATITDPDSKQTTNFYVRWEAVTGADYYILECKPPIGSFGDNECSNSNVTGASDLIQLAEGSSGT</sequence>
<protein>
    <recommendedName>
        <fullName evidence="3">Fibronectin type-III domain-containing protein</fullName>
    </recommendedName>
</protein>
<keyword evidence="2" id="KW-1185">Reference proteome</keyword>
<evidence type="ECO:0008006" key="3">
    <source>
        <dbReference type="Google" id="ProtNLM"/>
    </source>
</evidence>
<evidence type="ECO:0000313" key="2">
    <source>
        <dbReference type="Proteomes" id="UP001569428"/>
    </source>
</evidence>
<accession>A0ABV4P6N7</accession>
<dbReference type="Proteomes" id="UP001569428">
    <property type="component" value="Unassembled WGS sequence"/>
</dbReference>
<organism evidence="1 2">
    <name type="scientific">Microbulbifer epialgicus</name>
    <dbReference type="NCBI Taxonomy" id="393907"/>
    <lineage>
        <taxon>Bacteria</taxon>
        <taxon>Pseudomonadati</taxon>
        <taxon>Pseudomonadota</taxon>
        <taxon>Gammaproteobacteria</taxon>
        <taxon>Cellvibrionales</taxon>
        <taxon>Microbulbiferaceae</taxon>
        <taxon>Microbulbifer</taxon>
    </lineage>
</organism>
<evidence type="ECO:0000313" key="1">
    <source>
        <dbReference type="EMBL" id="MFA0813677.1"/>
    </source>
</evidence>
<proteinExistence type="predicted"/>
<dbReference type="EMBL" id="JBGMEK010000121">
    <property type="protein sequence ID" value="MFA0813677.1"/>
    <property type="molecule type" value="Genomic_DNA"/>
</dbReference>
<comment type="caution">
    <text evidence="1">The sequence shown here is derived from an EMBL/GenBank/DDBJ whole genome shotgun (WGS) entry which is preliminary data.</text>
</comment>
<gene>
    <name evidence="1" type="ORF">ACCI49_22570</name>
</gene>
<dbReference type="RefSeq" id="WP_371841489.1">
    <property type="nucleotide sequence ID" value="NZ_JBGMEK010000121.1"/>
</dbReference>
<reference evidence="1 2" key="1">
    <citation type="submission" date="2024-08" db="EMBL/GenBank/DDBJ databases">
        <authorList>
            <person name="Ishaq N."/>
        </authorList>
    </citation>
    <scope>NUCLEOTIDE SEQUENCE [LARGE SCALE GENOMIC DNA]</scope>
    <source>
        <strain evidence="1 2">DSM 18651</strain>
    </source>
</reference>